<dbReference type="PROSITE" id="PS00785">
    <property type="entry name" value="5_NUCLEOTIDASE_1"/>
    <property type="match status" value="1"/>
</dbReference>
<gene>
    <name evidence="5" type="ORF">A500_09435</name>
</gene>
<dbReference type="InterPro" id="IPR003141">
    <property type="entry name" value="Pol/His_phosphatase_N"/>
</dbReference>
<dbReference type="InterPro" id="IPR003343">
    <property type="entry name" value="Big_2"/>
</dbReference>
<proteinExistence type="predicted"/>
<dbReference type="SUPFAM" id="SSF56300">
    <property type="entry name" value="Metallo-dependent phosphatases"/>
    <property type="match status" value="1"/>
</dbReference>
<reference evidence="5 6" key="1">
    <citation type="submission" date="2013-03" db="EMBL/GenBank/DDBJ databases">
        <title>Whole genome shotgun sequencing of Clostridium sartagoforme AAU1.</title>
        <authorList>
            <person name="Joshi C.G."/>
            <person name="Duggirala S.M."/>
            <person name="Nathani N.M."/>
            <person name="Bhatt V.D."/>
            <person name="Patel A.K."/>
            <person name="Pandya P.R."/>
            <person name="KaPatel J.A."/>
        </authorList>
    </citation>
    <scope>NUCLEOTIDE SEQUENCE [LARGE SCALE GENOMIC DNA]</scope>
    <source>
        <strain evidence="5 6">AAU1</strain>
    </source>
</reference>
<dbReference type="PRINTS" id="PR01607">
    <property type="entry name" value="APYRASEFAMLY"/>
</dbReference>
<dbReference type="InterPro" id="IPR036415">
    <property type="entry name" value="Lamin_tail_dom_sf"/>
</dbReference>
<dbReference type="SUPFAM" id="SSF49373">
    <property type="entry name" value="Invasin/intimin cell-adhesion fragments"/>
    <property type="match status" value="2"/>
</dbReference>
<feature type="region of interest" description="Disordered" evidence="2">
    <location>
        <begin position="1888"/>
        <end position="1910"/>
    </location>
</feature>
<dbReference type="InterPro" id="IPR008964">
    <property type="entry name" value="Invasin/intimin_cell_adhesion"/>
</dbReference>
<dbReference type="SMART" id="SM00481">
    <property type="entry name" value="POLIIIAc"/>
    <property type="match status" value="1"/>
</dbReference>
<dbReference type="InterPro" id="IPR008334">
    <property type="entry name" value="5'-Nucleotdase_C"/>
</dbReference>
<dbReference type="Gene3D" id="3.20.20.140">
    <property type="entry name" value="Metal-dependent hydrolases"/>
    <property type="match status" value="1"/>
</dbReference>
<evidence type="ECO:0000256" key="1">
    <source>
        <dbReference type="ARBA" id="ARBA00022729"/>
    </source>
</evidence>
<dbReference type="Gene3D" id="2.60.40.1260">
    <property type="entry name" value="Lamin Tail domain"/>
    <property type="match status" value="1"/>
</dbReference>
<dbReference type="GO" id="GO:0016788">
    <property type="term" value="F:hydrolase activity, acting on ester bonds"/>
    <property type="evidence" value="ECO:0007669"/>
    <property type="project" value="InterPro"/>
</dbReference>
<dbReference type="Proteomes" id="UP000013988">
    <property type="component" value="Unassembled WGS sequence"/>
</dbReference>
<accession>R9CA84</accession>
<dbReference type="Pfam" id="PF02872">
    <property type="entry name" value="5_nucleotid_C"/>
    <property type="match status" value="1"/>
</dbReference>
<keyword evidence="6" id="KW-1185">Reference proteome</keyword>
<evidence type="ECO:0000259" key="4">
    <source>
        <dbReference type="PROSITE" id="PS51841"/>
    </source>
</evidence>
<dbReference type="GO" id="GO:0030288">
    <property type="term" value="C:outer membrane-bounded periplasmic space"/>
    <property type="evidence" value="ECO:0007669"/>
    <property type="project" value="TreeGrafter"/>
</dbReference>
<dbReference type="InterPro" id="IPR036907">
    <property type="entry name" value="5'-Nucleotdase_C_sf"/>
</dbReference>
<dbReference type="SUPFAM" id="SSF74853">
    <property type="entry name" value="Lamin A/C globular tail domain"/>
    <property type="match status" value="1"/>
</dbReference>
<dbReference type="EMBL" id="ASRV01000111">
    <property type="protein sequence ID" value="EOR25895.1"/>
    <property type="molecule type" value="Genomic_DNA"/>
</dbReference>
<dbReference type="Gene3D" id="3.90.780.10">
    <property type="entry name" value="5'-Nucleotidase, C-terminal domain"/>
    <property type="match status" value="1"/>
</dbReference>
<dbReference type="SUPFAM" id="SSF89550">
    <property type="entry name" value="PHP domain-like"/>
    <property type="match status" value="1"/>
</dbReference>
<dbReference type="InterPro" id="IPR001322">
    <property type="entry name" value="Lamin_tail_dom"/>
</dbReference>
<dbReference type="GO" id="GO:0046872">
    <property type="term" value="F:metal ion binding"/>
    <property type="evidence" value="ECO:0007669"/>
    <property type="project" value="InterPro"/>
</dbReference>
<evidence type="ECO:0000313" key="5">
    <source>
        <dbReference type="EMBL" id="EOR25895.1"/>
    </source>
</evidence>
<dbReference type="SUPFAM" id="SSF55816">
    <property type="entry name" value="5'-nucleotidase (syn. UDP-sugar hydrolase), C-terminal domain"/>
    <property type="match status" value="1"/>
</dbReference>
<sequence>MKKLLKSRLLSSFMTLTMILGLVTVPVKEVKAEKANNVVISEVYGGGGNGGAKYKNDFIELYNPTDTDINIDGWKIEYASKTGSFVGTTNVTILAGVIKGNGYYLIQEAKGSNGTDELPNPDVTDGKIAMSGTDCKVRLIDNSLQVIDLVGIGTANESEGNSTAKGMSNTQSIQRKDNNGSSDGETNGWDTNNNENDFYAKEPTPRSSSYSAVDIALTGLNIDANISLEVGENKSLTLAYIPENTTEKGVEYISLNPEIATVDNDGKVVAIKEGQTTIEVKSKIKTDIKAECKVTVNKAIDKVGPTVTDLKPSNGQNIGNLRKPEVSATFNDESGVDMSSVKLLLDGNDVTANISKDNQTIKYSVSEDLDDGTHTVLVEVKDTLGNLTSKEWKFTVGEVSKNLYFGQLHSHTNISDGTGSVDEAYQYAENTAKVDFLAVTDHSNWFDNDKLANIADGSKSAAWNKGLSAADKYNKDGDFVAIYGYEMTWSGSTGGYGHINTFNTPGFETRTNSKMDLKAYYNALKTQKQSISQLNHPGKTFGDFSDFAFYDAEIDKQVTLIEVGNGEGAIRSSGYFPSYEYYTRALDKGWHVAPTNNQDNHKGKWGNANTARTVIEASDLSRDSVYDAIKERRVYATEDENLRISYEVNGSTMGSILPKTDKLDFKVNVEDIDNGDNIKKISIIGDGGKVIQSIDNINSTVKEWNFSIDKSNSSYYYVRVDQADKDIAVTSAIWVGDRENFGISTVDSDTEVIIAGEEFNIGTTIYNNEAAAINDIKVEYYLNNGNEAIKTETIEKIDAGSSIVAKLPYSFAKAGDYSFQVKVTATINGIVKEFKGSIEVEVLGANEVSKVVIDGAHQNQYVSGDYSGKVTTLTALMAQNKIKSIINTKPITDEVLKGASLLIMSDPQSTVKDAYGLTPQKYTEDELAAIARFVKNGGNIAITSKADYGDAKDEYGNARQGNSVLEAIGAKIRFNDDQATDDNENGGQNYRLYFDDYNTNSSWLNGIDTTKKYSFYSGSTLIMPSDKSNIDVLVRGHATTYGNDADKQGDNTIVEKGDVVGLAVETLENGAKVVVSGATFFSNFEMDGLDYSNYQITEKVLKELASAPELPVSKIADVRVDADNNNLPDRFGETVVVEGYVTAASNIAAPGNSFFDVIYIQDETAGLTIFGVSTTAVKLGQKVRIQGKVSSYLGDAQVALKNESLGLKIIDENINLVQPTKLSTKDSMLEAKEGLLVKVEGRVTRIVGQDIFVNDGTGEARVYVEGYIRSSKNPGVDDEWKSRINVGDKVSAIGLASEEPAGSHRLRVRDSAEIEKLPSNDVEITILHTNDTHGRVKSDSSVIGIDTISAIKKSIPNSILVDAGDTLHGLPFATMNKGADIVTLMKLAGYDVMTPGNHDFNYGYQRLLELANMASEGSNGFPIISSNVMKGDKSLLNSNIIKEIDGVKVGFFGLSTPETAYKTNPNNVIGINFNDPIESAKKQVGELKAKGADVIIAIAHIGTDDSSEITSPMIAKAVEGIDIIVDGHSHSKYPTGLEADNGTIIVSTGEYEANLGQVKIIVDKETKKLVNTVATLIPKSTASTIEADETVTSKIKEIDEAQNVILSKVIGNSKVVLDGARENARTKETNLGNLITDAMLYVTGAQIAITNGGGIRDSINEGEITKGEVVKVLPFGNFIVTKYLTGAQIKDILEHGVKSYPATAGQFTHVAGIKYAFDKDKEAGNRVFSITIDGKALDMNAKYLVATNDFMAAGGDEYPHFKNAKTENEFQALDEALEVYIKKLGDVNYLVEGRIVVGKEVQEVKVTGVSLDKTTAELKLNESLELKASILPSDATNKEVTWTSSDEKVAKVDENGKVIAVGEGKATITVTTKDGNFKATCEVTVKMDNENPDPVENVVEKIENPNGKNQ</sequence>
<feature type="chain" id="PRO_5038805786" evidence="3">
    <location>
        <begin position="20"/>
        <end position="1910"/>
    </location>
</feature>
<keyword evidence="1 3" id="KW-0732">Signal</keyword>
<feature type="non-terminal residue" evidence="5">
    <location>
        <position position="1910"/>
    </location>
</feature>
<dbReference type="SMART" id="SM00635">
    <property type="entry name" value="BID_2"/>
    <property type="match status" value="2"/>
</dbReference>
<dbReference type="PANTHER" id="PTHR11575:SF24">
    <property type="entry name" value="5'-NUCLEOTIDASE"/>
    <property type="match status" value="1"/>
</dbReference>
<dbReference type="Pfam" id="PF00932">
    <property type="entry name" value="LTD"/>
    <property type="match status" value="1"/>
</dbReference>
<dbReference type="InterPro" id="IPR029052">
    <property type="entry name" value="Metallo-depent_PP-like"/>
</dbReference>
<evidence type="ECO:0000313" key="6">
    <source>
        <dbReference type="Proteomes" id="UP000013988"/>
    </source>
</evidence>
<evidence type="ECO:0000256" key="2">
    <source>
        <dbReference type="SAM" id="MobiDB-lite"/>
    </source>
</evidence>
<dbReference type="Gene3D" id="3.60.21.10">
    <property type="match status" value="1"/>
</dbReference>
<dbReference type="PANTHER" id="PTHR11575">
    <property type="entry name" value="5'-NUCLEOTIDASE-RELATED"/>
    <property type="match status" value="1"/>
</dbReference>
<dbReference type="RefSeq" id="WP_016207249.1">
    <property type="nucleotide sequence ID" value="NZ_ASRV01000111.1"/>
</dbReference>
<feature type="signal peptide" evidence="3">
    <location>
        <begin position="1"/>
        <end position="19"/>
    </location>
</feature>
<dbReference type="InterPro" id="IPR044016">
    <property type="entry name" value="Big_13"/>
</dbReference>
<dbReference type="Gene3D" id="2.60.40.10">
    <property type="entry name" value="Immunoglobulins"/>
    <property type="match status" value="2"/>
</dbReference>
<feature type="domain" description="LTD" evidence="4">
    <location>
        <begin position="26"/>
        <end position="154"/>
    </location>
</feature>
<evidence type="ECO:0000256" key="3">
    <source>
        <dbReference type="SAM" id="SignalP"/>
    </source>
</evidence>
<dbReference type="NCBIfam" id="NF038032">
    <property type="entry name" value="CehA_McbA_metalo"/>
    <property type="match status" value="1"/>
</dbReference>
<organism evidence="5 6">
    <name type="scientific">Clostridium sartagoforme AAU1</name>
    <dbReference type="NCBI Taxonomy" id="1202534"/>
    <lineage>
        <taxon>Bacteria</taxon>
        <taxon>Bacillati</taxon>
        <taxon>Bacillota</taxon>
        <taxon>Clostridia</taxon>
        <taxon>Eubacteriales</taxon>
        <taxon>Clostridiaceae</taxon>
        <taxon>Clostridium</taxon>
    </lineage>
</organism>
<name>R9CA84_9CLOT</name>
<dbReference type="PROSITE" id="PS51841">
    <property type="entry name" value="LTD"/>
    <property type="match status" value="1"/>
</dbReference>
<dbReference type="Gene3D" id="2.60.40.1080">
    <property type="match status" value="2"/>
</dbReference>
<dbReference type="InterPro" id="IPR006179">
    <property type="entry name" value="5_nucleotidase/apyrase"/>
</dbReference>
<dbReference type="Pfam" id="PF02368">
    <property type="entry name" value="Big_2"/>
    <property type="match status" value="2"/>
</dbReference>
<protein>
    <submittedName>
        <fullName evidence="5">OB-fold nucleic acid binding domain-containing protein</fullName>
    </submittedName>
</protein>
<dbReference type="InterPro" id="IPR016195">
    <property type="entry name" value="Pol/histidinol_Pase-like"/>
</dbReference>
<dbReference type="GO" id="GO:0000166">
    <property type="term" value="F:nucleotide binding"/>
    <property type="evidence" value="ECO:0007669"/>
    <property type="project" value="InterPro"/>
</dbReference>
<feature type="region of interest" description="Disordered" evidence="2">
    <location>
        <begin position="155"/>
        <end position="195"/>
    </location>
</feature>
<dbReference type="GO" id="GO:0009166">
    <property type="term" value="P:nucleotide catabolic process"/>
    <property type="evidence" value="ECO:0007669"/>
    <property type="project" value="InterPro"/>
</dbReference>
<dbReference type="OrthoDB" id="9801679at2"/>
<dbReference type="Pfam" id="PF00149">
    <property type="entry name" value="Metallophos"/>
    <property type="match status" value="1"/>
</dbReference>
<dbReference type="InterPro" id="IPR013783">
    <property type="entry name" value="Ig-like_fold"/>
</dbReference>
<comment type="caution">
    <text evidence="5">The sequence shown here is derived from an EMBL/GenBank/DDBJ whole genome shotgun (WGS) entry which is preliminary data.</text>
</comment>
<dbReference type="Pfam" id="PF19077">
    <property type="entry name" value="Big_13"/>
    <property type="match status" value="1"/>
</dbReference>
<dbReference type="InterPro" id="IPR004843">
    <property type="entry name" value="Calcineurin-like_PHP"/>
</dbReference>
<dbReference type="InterPro" id="IPR006146">
    <property type="entry name" value="5'-Nucleotdase_CS"/>
</dbReference>